<protein>
    <submittedName>
        <fullName evidence="1">Zincin</fullName>
    </submittedName>
</protein>
<evidence type="ECO:0000313" key="1">
    <source>
        <dbReference type="EMBL" id="TFK74487.1"/>
    </source>
</evidence>
<keyword evidence="2" id="KW-1185">Reference proteome</keyword>
<accession>A0ACD3BA28</accession>
<reference evidence="1 2" key="1">
    <citation type="journal article" date="2019" name="Nat. Ecol. Evol.">
        <title>Megaphylogeny resolves global patterns of mushroom evolution.</title>
        <authorList>
            <person name="Varga T."/>
            <person name="Krizsan K."/>
            <person name="Foldi C."/>
            <person name="Dima B."/>
            <person name="Sanchez-Garcia M."/>
            <person name="Sanchez-Ramirez S."/>
            <person name="Szollosi G.J."/>
            <person name="Szarkandi J.G."/>
            <person name="Papp V."/>
            <person name="Albert L."/>
            <person name="Andreopoulos W."/>
            <person name="Angelini C."/>
            <person name="Antonin V."/>
            <person name="Barry K.W."/>
            <person name="Bougher N.L."/>
            <person name="Buchanan P."/>
            <person name="Buyck B."/>
            <person name="Bense V."/>
            <person name="Catcheside P."/>
            <person name="Chovatia M."/>
            <person name="Cooper J."/>
            <person name="Damon W."/>
            <person name="Desjardin D."/>
            <person name="Finy P."/>
            <person name="Geml J."/>
            <person name="Haridas S."/>
            <person name="Hughes K."/>
            <person name="Justo A."/>
            <person name="Karasinski D."/>
            <person name="Kautmanova I."/>
            <person name="Kiss B."/>
            <person name="Kocsube S."/>
            <person name="Kotiranta H."/>
            <person name="LaButti K.M."/>
            <person name="Lechner B.E."/>
            <person name="Liimatainen K."/>
            <person name="Lipzen A."/>
            <person name="Lukacs Z."/>
            <person name="Mihaltcheva S."/>
            <person name="Morgado L.N."/>
            <person name="Niskanen T."/>
            <person name="Noordeloos M.E."/>
            <person name="Ohm R.A."/>
            <person name="Ortiz-Santana B."/>
            <person name="Ovrebo C."/>
            <person name="Racz N."/>
            <person name="Riley R."/>
            <person name="Savchenko A."/>
            <person name="Shiryaev A."/>
            <person name="Soop K."/>
            <person name="Spirin V."/>
            <person name="Szebenyi C."/>
            <person name="Tomsovsky M."/>
            <person name="Tulloss R.E."/>
            <person name="Uehling J."/>
            <person name="Grigoriev I.V."/>
            <person name="Vagvolgyi C."/>
            <person name="Papp T."/>
            <person name="Martin F.M."/>
            <person name="Miettinen O."/>
            <person name="Hibbett D.S."/>
            <person name="Nagy L.G."/>
        </authorList>
    </citation>
    <scope>NUCLEOTIDE SEQUENCE [LARGE SCALE GENOMIC DNA]</scope>
    <source>
        <strain evidence="1 2">NL-1719</strain>
    </source>
</reference>
<dbReference type="EMBL" id="ML208268">
    <property type="protein sequence ID" value="TFK74487.1"/>
    <property type="molecule type" value="Genomic_DNA"/>
</dbReference>
<evidence type="ECO:0000313" key="2">
    <source>
        <dbReference type="Proteomes" id="UP000308600"/>
    </source>
</evidence>
<sequence length="196" mass="21625">MAETYLRVRDHLTFGACFGASKMSPRIKFSYDTFSFEFQARCQCGFKIGVSPDSFMVSCQTNSMRTLQYGLSTFPWDYASSPSDDGLLIRYATLPGGTERNYNLGQTVTHETGHWAGLYHTFQGGCSGTGDSVSDTPPEASQATGCPASRDTCPDAGVDPIHNYMDYVYDSCMTEFTPGQITRMKSQLSTYRGISF</sequence>
<proteinExistence type="predicted"/>
<name>A0ACD3BA28_9AGAR</name>
<dbReference type="Proteomes" id="UP000308600">
    <property type="component" value="Unassembled WGS sequence"/>
</dbReference>
<organism evidence="1 2">
    <name type="scientific">Pluteus cervinus</name>
    <dbReference type="NCBI Taxonomy" id="181527"/>
    <lineage>
        <taxon>Eukaryota</taxon>
        <taxon>Fungi</taxon>
        <taxon>Dikarya</taxon>
        <taxon>Basidiomycota</taxon>
        <taxon>Agaricomycotina</taxon>
        <taxon>Agaricomycetes</taxon>
        <taxon>Agaricomycetidae</taxon>
        <taxon>Agaricales</taxon>
        <taxon>Pluteineae</taxon>
        <taxon>Pluteaceae</taxon>
        <taxon>Pluteus</taxon>
    </lineage>
</organism>
<gene>
    <name evidence="1" type="ORF">BDN72DRAFT_854104</name>
</gene>